<reference evidence="2" key="1">
    <citation type="submission" date="2016-12" db="EMBL/GenBank/DDBJ databases">
        <authorList>
            <person name="Varghese N."/>
            <person name="Submissions S."/>
        </authorList>
    </citation>
    <scope>NUCLEOTIDE SEQUENCE [LARGE SCALE GENOMIC DNA]</scope>
    <source>
        <strain evidence="2">DSM 13020</strain>
    </source>
</reference>
<name>A0A1M7RYL4_FERGO</name>
<accession>A0A1M7RYL4</accession>
<dbReference type="STRING" id="1121883.SAMN02745226_00331"/>
<evidence type="ECO:0000313" key="1">
    <source>
        <dbReference type="EMBL" id="SHN51250.1"/>
    </source>
</evidence>
<sequence>MENPMQEKVLVVRTSDIERLCNGKIGVVEVPYKEFEKVLETGFFVERAKAEYDESIRQIIPYIVLKDGDEYIFFKRTSNQTEKRLHNLITLGVGGHLNTEDSNEPKECLQKGLWRELKEEVDVELLSMEYVGLINDMENPVSRVHIGVLYIAHVNYKGVVEKENFIELRAKDLSNYIGEMEGWARLVAYYLELTQR</sequence>
<dbReference type="OrthoDB" id="6398375at2"/>
<gene>
    <name evidence="1" type="ORF">SAMN02745226_00331</name>
</gene>
<proteinExistence type="predicted"/>
<protein>
    <submittedName>
        <fullName evidence="1">Predicted phosphoesterase, NUDIX family</fullName>
    </submittedName>
</protein>
<dbReference type="AlphaFoldDB" id="A0A1M7RYL4"/>
<dbReference type="Gene3D" id="3.90.79.10">
    <property type="entry name" value="Nucleoside Triphosphate Pyrophosphohydrolase"/>
    <property type="match status" value="1"/>
</dbReference>
<keyword evidence="2" id="KW-1185">Reference proteome</keyword>
<dbReference type="SUPFAM" id="SSF55811">
    <property type="entry name" value="Nudix"/>
    <property type="match status" value="1"/>
</dbReference>
<dbReference type="Proteomes" id="UP000184207">
    <property type="component" value="Unassembled WGS sequence"/>
</dbReference>
<evidence type="ECO:0000313" key="2">
    <source>
        <dbReference type="Proteomes" id="UP000184207"/>
    </source>
</evidence>
<dbReference type="InterPro" id="IPR015797">
    <property type="entry name" value="NUDIX_hydrolase-like_dom_sf"/>
</dbReference>
<dbReference type="RefSeq" id="WP_143145234.1">
    <property type="nucleotide sequence ID" value="NZ_FRDJ01000001.1"/>
</dbReference>
<dbReference type="EMBL" id="FRDJ01000001">
    <property type="protein sequence ID" value="SHN51250.1"/>
    <property type="molecule type" value="Genomic_DNA"/>
</dbReference>
<organism evidence="1 2">
    <name type="scientific">Fervidobacterium gondwanense DSM 13020</name>
    <dbReference type="NCBI Taxonomy" id="1121883"/>
    <lineage>
        <taxon>Bacteria</taxon>
        <taxon>Thermotogati</taxon>
        <taxon>Thermotogota</taxon>
        <taxon>Thermotogae</taxon>
        <taxon>Thermotogales</taxon>
        <taxon>Fervidobacteriaceae</taxon>
        <taxon>Fervidobacterium</taxon>
    </lineage>
</organism>